<sequence>MDMKPSYTIKYVASKTGLKPYLIRSWESRYQAICPRRSDGNRRCFSDSDIERLGLLKQAVDDGHPISAVAKMSRDELTRLLERGAALAASGGAIEGGTESGGLDEGATAAQLVEQALSHIIRLDPSALECVLEGAAVDMPRQYFLQMVVLPLFERVGELWRLGRLKTINEHMASVVVRTILWDMLRSVHVAEAAPRIVVATPVGHWHELGALASALAASESGWRVYYFGPNLPAEEIAYAVKKFRARALALSLCHLLNDHRLSGELKKLRRLVGSEPSIFIGGPGAGTVRRTIAQINAVSGADLGEFRDKLELLTKA</sequence>
<dbReference type="GO" id="GO:0003700">
    <property type="term" value="F:DNA-binding transcription factor activity"/>
    <property type="evidence" value="ECO:0007669"/>
    <property type="project" value="InterPro"/>
</dbReference>
<dbReference type="PROSITE" id="PS50937">
    <property type="entry name" value="HTH_MERR_2"/>
    <property type="match status" value="1"/>
</dbReference>
<dbReference type="EMBL" id="AP021874">
    <property type="protein sequence ID" value="BBO71945.1"/>
    <property type="molecule type" value="Genomic_DNA"/>
</dbReference>
<proteinExistence type="predicted"/>
<evidence type="ECO:0000256" key="3">
    <source>
        <dbReference type="ARBA" id="ARBA00023163"/>
    </source>
</evidence>
<gene>
    <name evidence="6" type="ORF">DSCA_58750</name>
</gene>
<accession>A0A5K7YU58</accession>
<dbReference type="Pfam" id="PF02310">
    <property type="entry name" value="B12-binding"/>
    <property type="match status" value="1"/>
</dbReference>
<dbReference type="AlphaFoldDB" id="A0A5K7YU58"/>
<dbReference type="Gene3D" id="3.40.50.280">
    <property type="entry name" value="Cobalamin-binding domain"/>
    <property type="match status" value="1"/>
</dbReference>
<dbReference type="PANTHER" id="PTHR30204:SF67">
    <property type="entry name" value="HTH-TYPE TRANSCRIPTIONAL REGULATOR MLRA-RELATED"/>
    <property type="match status" value="1"/>
</dbReference>
<evidence type="ECO:0008006" key="8">
    <source>
        <dbReference type="Google" id="ProtNLM"/>
    </source>
</evidence>
<dbReference type="RefSeq" id="WP_155319713.1">
    <property type="nucleotide sequence ID" value="NZ_AP021874.1"/>
</dbReference>
<dbReference type="InterPro" id="IPR006158">
    <property type="entry name" value="Cobalamin-bd"/>
</dbReference>
<dbReference type="SUPFAM" id="SSF52242">
    <property type="entry name" value="Cobalamin (vitamin B12)-binding domain"/>
    <property type="match status" value="1"/>
</dbReference>
<dbReference type="InterPro" id="IPR009061">
    <property type="entry name" value="DNA-bd_dom_put_sf"/>
</dbReference>
<dbReference type="GO" id="GO:0031419">
    <property type="term" value="F:cobalamin binding"/>
    <property type="evidence" value="ECO:0007669"/>
    <property type="project" value="InterPro"/>
</dbReference>
<dbReference type="Gene3D" id="1.10.1240.10">
    <property type="entry name" value="Methionine synthase domain"/>
    <property type="match status" value="1"/>
</dbReference>
<name>A0A5K7YU58_9BACT</name>
<dbReference type="PANTHER" id="PTHR30204">
    <property type="entry name" value="REDOX-CYCLING DRUG-SENSING TRANSCRIPTIONAL ACTIVATOR SOXR"/>
    <property type="match status" value="1"/>
</dbReference>
<keyword evidence="7" id="KW-1185">Reference proteome</keyword>
<reference evidence="6 7" key="1">
    <citation type="submission" date="2019-11" db="EMBL/GenBank/DDBJ databases">
        <title>Comparative genomics of hydrocarbon-degrading Desulfosarcina strains.</title>
        <authorList>
            <person name="Watanabe M."/>
            <person name="Kojima H."/>
            <person name="Fukui M."/>
        </authorList>
    </citation>
    <scope>NUCLEOTIDE SEQUENCE [LARGE SCALE GENOMIC DNA]</scope>
    <source>
        <strain evidence="6 7">PL12</strain>
    </source>
</reference>
<dbReference type="GO" id="GO:0046872">
    <property type="term" value="F:metal ion binding"/>
    <property type="evidence" value="ECO:0007669"/>
    <property type="project" value="InterPro"/>
</dbReference>
<keyword evidence="1" id="KW-0805">Transcription regulation</keyword>
<evidence type="ECO:0000313" key="6">
    <source>
        <dbReference type="EMBL" id="BBO71945.1"/>
    </source>
</evidence>
<evidence type="ECO:0000259" key="5">
    <source>
        <dbReference type="PROSITE" id="PS51332"/>
    </source>
</evidence>
<dbReference type="InterPro" id="IPR047057">
    <property type="entry name" value="MerR_fam"/>
</dbReference>
<dbReference type="KEGG" id="dalk:DSCA_58750"/>
<dbReference type="InterPro" id="IPR036594">
    <property type="entry name" value="Meth_synthase_dom"/>
</dbReference>
<protein>
    <recommendedName>
        <fullName evidence="8">MerR family transcriptional regulator</fullName>
    </recommendedName>
</protein>
<organism evidence="6 7">
    <name type="scientific">Desulfosarcina alkanivorans</name>
    <dbReference type="NCBI Taxonomy" id="571177"/>
    <lineage>
        <taxon>Bacteria</taxon>
        <taxon>Pseudomonadati</taxon>
        <taxon>Thermodesulfobacteriota</taxon>
        <taxon>Desulfobacteria</taxon>
        <taxon>Desulfobacterales</taxon>
        <taxon>Desulfosarcinaceae</taxon>
        <taxon>Desulfosarcina</taxon>
    </lineage>
</organism>
<dbReference type="GO" id="GO:0003677">
    <property type="term" value="F:DNA binding"/>
    <property type="evidence" value="ECO:0007669"/>
    <property type="project" value="UniProtKB-KW"/>
</dbReference>
<dbReference type="CDD" id="cd02065">
    <property type="entry name" value="B12-binding_like"/>
    <property type="match status" value="1"/>
</dbReference>
<evidence type="ECO:0000259" key="4">
    <source>
        <dbReference type="PROSITE" id="PS50937"/>
    </source>
</evidence>
<keyword evidence="3" id="KW-0804">Transcription</keyword>
<dbReference type="PROSITE" id="PS51332">
    <property type="entry name" value="B12_BINDING"/>
    <property type="match status" value="1"/>
</dbReference>
<evidence type="ECO:0000256" key="2">
    <source>
        <dbReference type="ARBA" id="ARBA00023125"/>
    </source>
</evidence>
<dbReference type="InterPro" id="IPR000551">
    <property type="entry name" value="MerR-type_HTH_dom"/>
</dbReference>
<feature type="domain" description="HTH merR-type" evidence="4">
    <location>
        <begin position="6"/>
        <end position="75"/>
    </location>
</feature>
<evidence type="ECO:0000256" key="1">
    <source>
        <dbReference type="ARBA" id="ARBA00023015"/>
    </source>
</evidence>
<dbReference type="OrthoDB" id="5419165at2"/>
<dbReference type="Pfam" id="PF13411">
    <property type="entry name" value="MerR_1"/>
    <property type="match status" value="1"/>
</dbReference>
<keyword evidence="2" id="KW-0238">DNA-binding</keyword>
<feature type="domain" description="B12-binding" evidence="5">
    <location>
        <begin position="194"/>
        <end position="317"/>
    </location>
</feature>
<dbReference type="Proteomes" id="UP000427906">
    <property type="component" value="Chromosome"/>
</dbReference>
<dbReference type="InterPro" id="IPR036724">
    <property type="entry name" value="Cobalamin-bd_sf"/>
</dbReference>
<evidence type="ECO:0000313" key="7">
    <source>
        <dbReference type="Proteomes" id="UP000427906"/>
    </source>
</evidence>
<dbReference type="SUPFAM" id="SSF46955">
    <property type="entry name" value="Putative DNA-binding domain"/>
    <property type="match status" value="1"/>
</dbReference>
<dbReference type="SMART" id="SM00422">
    <property type="entry name" value="HTH_MERR"/>
    <property type="match status" value="1"/>
</dbReference>
<dbReference type="Gene3D" id="1.10.1660.10">
    <property type="match status" value="1"/>
</dbReference>